<gene>
    <name evidence="5" type="ORF">TOPH_08955</name>
</gene>
<keyword evidence="3" id="KW-0539">Nucleus</keyword>
<evidence type="ECO:0000313" key="5">
    <source>
        <dbReference type="EMBL" id="KND86421.1"/>
    </source>
</evidence>
<dbReference type="InterPro" id="IPR036291">
    <property type="entry name" value="NAD(P)-bd_dom_sf"/>
</dbReference>
<dbReference type="PRINTS" id="PR00080">
    <property type="entry name" value="SDRFAMILY"/>
</dbReference>
<evidence type="ECO:0000256" key="2">
    <source>
        <dbReference type="ARBA" id="ARBA00022857"/>
    </source>
</evidence>
<dbReference type="SUPFAM" id="SSF51735">
    <property type="entry name" value="NAD(P)-binding Rossmann-fold domains"/>
    <property type="match status" value="1"/>
</dbReference>
<dbReference type="GO" id="GO:0008270">
    <property type="term" value="F:zinc ion binding"/>
    <property type="evidence" value="ECO:0007669"/>
    <property type="project" value="InterPro"/>
</dbReference>
<dbReference type="Pfam" id="PF13561">
    <property type="entry name" value="adh_short_C2"/>
    <property type="match status" value="1"/>
</dbReference>
<dbReference type="Pfam" id="PF11951">
    <property type="entry name" value="Fungal_trans_2"/>
    <property type="match status" value="1"/>
</dbReference>
<dbReference type="NCBIfam" id="NF005559">
    <property type="entry name" value="PRK07231.1"/>
    <property type="match status" value="1"/>
</dbReference>
<dbReference type="AlphaFoldDB" id="A0A0L0MXB5"/>
<comment type="caution">
    <text evidence="5">The sequence shown here is derived from an EMBL/GenBank/DDBJ whole genome shotgun (WGS) entry which is preliminary data.</text>
</comment>
<organism evidence="5 6">
    <name type="scientific">Tolypocladium ophioglossoides (strain CBS 100239)</name>
    <name type="common">Snaketongue truffleclub</name>
    <name type="synonym">Elaphocordyceps ophioglossoides</name>
    <dbReference type="NCBI Taxonomy" id="1163406"/>
    <lineage>
        <taxon>Eukaryota</taxon>
        <taxon>Fungi</taxon>
        <taxon>Dikarya</taxon>
        <taxon>Ascomycota</taxon>
        <taxon>Pezizomycotina</taxon>
        <taxon>Sordariomycetes</taxon>
        <taxon>Hypocreomycetidae</taxon>
        <taxon>Hypocreales</taxon>
        <taxon>Ophiocordycipitaceae</taxon>
        <taxon>Tolypocladium</taxon>
    </lineage>
</organism>
<name>A0A0L0MXB5_TOLOC</name>
<feature type="domain" description="Zn(2)-C6 fungal-type" evidence="4">
    <location>
        <begin position="305"/>
        <end position="335"/>
    </location>
</feature>
<reference evidence="5 6" key="1">
    <citation type="journal article" date="2015" name="BMC Genomics">
        <title>The genome of the truffle-parasite Tolypocladium ophioglossoides and the evolution of antifungal peptaibiotics.</title>
        <authorList>
            <person name="Quandt C.A."/>
            <person name="Bushley K.E."/>
            <person name="Spatafora J.W."/>
        </authorList>
    </citation>
    <scope>NUCLEOTIDE SEQUENCE [LARGE SCALE GENOMIC DNA]</scope>
    <source>
        <strain evidence="5 6">CBS 100239</strain>
    </source>
</reference>
<dbReference type="Pfam" id="PF00172">
    <property type="entry name" value="Zn_clus"/>
    <property type="match status" value="1"/>
</dbReference>
<protein>
    <submittedName>
        <fullName evidence="5">Putative oxidoreductase</fullName>
    </submittedName>
</protein>
<dbReference type="InterPro" id="IPR001138">
    <property type="entry name" value="Zn2Cys6_DnaBD"/>
</dbReference>
<keyword evidence="6" id="KW-1185">Reference proteome</keyword>
<dbReference type="InterPro" id="IPR036864">
    <property type="entry name" value="Zn2-C6_fun-type_DNA-bd_sf"/>
</dbReference>
<dbReference type="Gene3D" id="3.40.50.720">
    <property type="entry name" value="NAD(P)-binding Rossmann-like Domain"/>
    <property type="match status" value="1"/>
</dbReference>
<dbReference type="Gene3D" id="4.10.240.10">
    <property type="entry name" value="Zn(2)-C6 fungal-type DNA-binding domain"/>
    <property type="match status" value="1"/>
</dbReference>
<dbReference type="PRINTS" id="PR00081">
    <property type="entry name" value="GDHRDH"/>
</dbReference>
<accession>A0A0L0MXB5</accession>
<comment type="similarity">
    <text evidence="1">Belongs to the short-chain dehydrogenases/reductases (SDR) family.</text>
</comment>
<dbReference type="InterPro" id="IPR021858">
    <property type="entry name" value="Fun_TF"/>
</dbReference>
<dbReference type="PROSITE" id="PS50048">
    <property type="entry name" value="ZN2_CY6_FUNGAL_2"/>
    <property type="match status" value="1"/>
</dbReference>
<evidence type="ECO:0000256" key="3">
    <source>
        <dbReference type="ARBA" id="ARBA00023242"/>
    </source>
</evidence>
<evidence type="ECO:0000256" key="1">
    <source>
        <dbReference type="ARBA" id="ARBA00006484"/>
    </source>
</evidence>
<dbReference type="CDD" id="cd12148">
    <property type="entry name" value="fungal_TF_MHR"/>
    <property type="match status" value="1"/>
</dbReference>
<dbReference type="EMBL" id="LFRF01000058">
    <property type="protein sequence ID" value="KND86421.1"/>
    <property type="molecule type" value="Genomic_DNA"/>
</dbReference>
<dbReference type="SMART" id="SM00066">
    <property type="entry name" value="GAL4"/>
    <property type="match status" value="1"/>
</dbReference>
<dbReference type="OrthoDB" id="4924595at2759"/>
<dbReference type="GO" id="GO:0016616">
    <property type="term" value="F:oxidoreductase activity, acting on the CH-OH group of donors, NAD or NADP as acceptor"/>
    <property type="evidence" value="ECO:0007669"/>
    <property type="project" value="TreeGrafter"/>
</dbReference>
<sequence length="898" mass="99200">MAAQRLAGKVCIVTGASSGLGRAIALAYAREGATLVCADLQPTARAEISSEVAVDTDELIRRGNGRAIFVKTDVSKSEDFEQLVATAAKGYGRVDVLVNNAGISIEAGRPPARLHETPLETWDTTMAVNTRSIFLGCKYAIAQMLKQTELPSDDRGWIINISSIYGLVGGRHNCSYAASKGAVTSLTRSVAMDYADVGIHCNAINPGYTETAIFKNTVSHLDDIDSIRSKHPLHGTGEPKDIAGAAIFLASAEARWITGVNLAVDGGFTAQSEPRRDLVRDQDSSLQEHEKKAITKKPMRRSYLGCETCRSRKLKCDETKPECGPCQKASRPCRYSDRSIFRTAEPQSFLGRSHERSRRHNTQSSAEEVLFADDHVWVDVPNNLKFINILDPYDDVPESPRNDEPEAQDLAFFDESNDATDGGDVACEVAPNATSNVAHTFDPVQLPEGNQRVDDAIVELQLRQYFREGPAQWIDLFDTSAYFASKVPVMATTRPLLKMAVSALAAKHLHRSEKYGAKNKATIPSKSRLLELSNNVDWNYEAATYYQRAIGHLKAATQEQGFGHEHSMDANETEVIFASVTMLSFYELMDAPSIAWRAHLHALPLFSTMPGLYSPFNGLYNLKRPIFWNLARQDVLCAFISETQTRLSPEDVYLWQNAGLFRKNTISQPLESPGSAVPDTTADIEEGIRSNELVWILGKIINFLTSGDALNPEDYALPPERRLRLGVTQEELLERWGILNGELQRWYDSLPQTFTAVARTRNAHGAAGPGTLFEQVWYEVPMCAATMQSYHMARILLLVNQPQESTAVRSTVSARQKAYRRAQEEAARHAREICGISSANPLDAVRIHSVQALFVAGQTLHEPQEQQAVISLLSGIESDLGWATGYHVSKLINEWTGG</sequence>
<dbReference type="PROSITE" id="PS00061">
    <property type="entry name" value="ADH_SHORT"/>
    <property type="match status" value="1"/>
</dbReference>
<dbReference type="STRING" id="1163406.A0A0L0MXB5"/>
<evidence type="ECO:0000259" key="4">
    <source>
        <dbReference type="PROSITE" id="PS50048"/>
    </source>
</evidence>
<dbReference type="CDD" id="cd05233">
    <property type="entry name" value="SDR_c"/>
    <property type="match status" value="1"/>
</dbReference>
<dbReference type="PANTHER" id="PTHR42760">
    <property type="entry name" value="SHORT-CHAIN DEHYDROGENASES/REDUCTASES FAMILY MEMBER"/>
    <property type="match status" value="1"/>
</dbReference>
<dbReference type="InterPro" id="IPR020904">
    <property type="entry name" value="Sc_DH/Rdtase_CS"/>
</dbReference>
<evidence type="ECO:0000313" key="6">
    <source>
        <dbReference type="Proteomes" id="UP000036947"/>
    </source>
</evidence>
<keyword evidence="2" id="KW-0521">NADP</keyword>
<dbReference type="InterPro" id="IPR002347">
    <property type="entry name" value="SDR_fam"/>
</dbReference>
<dbReference type="CDD" id="cd00067">
    <property type="entry name" value="GAL4"/>
    <property type="match status" value="1"/>
</dbReference>
<dbReference type="FunFam" id="3.40.50.720:FF:000084">
    <property type="entry name" value="Short-chain dehydrogenase reductase"/>
    <property type="match status" value="1"/>
</dbReference>
<proteinExistence type="inferred from homology"/>
<dbReference type="PROSITE" id="PS00463">
    <property type="entry name" value="ZN2_CY6_FUNGAL_1"/>
    <property type="match status" value="1"/>
</dbReference>
<dbReference type="PANTHER" id="PTHR42760:SF124">
    <property type="entry name" value="SHORT-CHAIN DEHYDROGENASE_REDUCTASE"/>
    <property type="match status" value="1"/>
</dbReference>
<dbReference type="Proteomes" id="UP000036947">
    <property type="component" value="Unassembled WGS sequence"/>
</dbReference>
<dbReference type="SUPFAM" id="SSF57701">
    <property type="entry name" value="Zn2/Cys6 DNA-binding domain"/>
    <property type="match status" value="1"/>
</dbReference>
<dbReference type="GO" id="GO:0000981">
    <property type="term" value="F:DNA-binding transcription factor activity, RNA polymerase II-specific"/>
    <property type="evidence" value="ECO:0007669"/>
    <property type="project" value="InterPro"/>
</dbReference>